<dbReference type="InterPro" id="IPR025965">
    <property type="entry name" value="FlgD/Vpr_Ig-like"/>
</dbReference>
<dbReference type="SUPFAM" id="SSF52317">
    <property type="entry name" value="Class I glutamine amidotransferase-like"/>
    <property type="match status" value="1"/>
</dbReference>
<dbReference type="InterPro" id="IPR026444">
    <property type="entry name" value="Secre_tail"/>
</dbReference>
<feature type="non-terminal residue" evidence="2">
    <location>
        <position position="1"/>
    </location>
</feature>
<gene>
    <name evidence="2" type="ORF">FJY75_11155</name>
</gene>
<name>A0A937XCD6_UNCEI</name>
<protein>
    <submittedName>
        <fullName evidence="2">T9SS type A sorting domain-containing protein</fullName>
    </submittedName>
</protein>
<dbReference type="EMBL" id="VGIY01000345">
    <property type="protein sequence ID" value="MBM3318397.1"/>
    <property type="molecule type" value="Genomic_DNA"/>
</dbReference>
<dbReference type="Gene3D" id="2.60.40.4070">
    <property type="match status" value="1"/>
</dbReference>
<dbReference type="Pfam" id="PF13860">
    <property type="entry name" value="FlgD_ig"/>
    <property type="match status" value="1"/>
</dbReference>
<proteinExistence type="predicted"/>
<reference evidence="2" key="1">
    <citation type="submission" date="2019-03" db="EMBL/GenBank/DDBJ databases">
        <title>Lake Tanganyika Metagenome-Assembled Genomes (MAGs).</title>
        <authorList>
            <person name="Tran P."/>
        </authorList>
    </citation>
    <scope>NUCLEOTIDE SEQUENCE</scope>
    <source>
        <strain evidence="2">M_DeepCast_400m_m2_100</strain>
    </source>
</reference>
<evidence type="ECO:0000259" key="1">
    <source>
        <dbReference type="Pfam" id="PF13860"/>
    </source>
</evidence>
<evidence type="ECO:0000313" key="2">
    <source>
        <dbReference type="EMBL" id="MBM3318397.1"/>
    </source>
</evidence>
<accession>A0A937XCD6</accession>
<dbReference type="InterPro" id="IPR029062">
    <property type="entry name" value="Class_I_gatase-like"/>
</dbReference>
<evidence type="ECO:0000313" key="3">
    <source>
        <dbReference type="Proteomes" id="UP000748308"/>
    </source>
</evidence>
<organism evidence="2 3">
    <name type="scientific">Eiseniibacteriota bacterium</name>
    <dbReference type="NCBI Taxonomy" id="2212470"/>
    <lineage>
        <taxon>Bacteria</taxon>
        <taxon>Candidatus Eiseniibacteriota</taxon>
    </lineage>
</organism>
<sequence>YSSLTLHDVVRGAIPDVDITVDEFGEIQNVVRTFAVDPSWVTENLAVVALIQDDADKSVLASASTRVPESPSFRFYALGDKFEIGPTTDEYYFEWFRTYNTSPAPQMFTFSVTIDAPIDWTTTICGPGICYGPVYQTLLLPGQFAELKVEAIAPSSGAGVITLNIATDAHPDPEGRSIRYTYVTDDVHVLVVDDDGLKDDELYYTAALDHYGIDYAVLNTVYTTPTAELLGQFDILIWVQGRQAPTLTAGDRAALTTYLSGGGNLFLSGQDIGWELSHINQYGWMQTVLRTFFFNEPYPPDFTLSGVNGNQISDGIPLTITGGDGADNQESPNELYPADAASVGIWSYAPDQWGAVAVDTGVYKVVYFGFGFEAIDNARDRNLVMHRILNWFQGIAAADGPPRFREALSVFPNPVRDRAAVRFTLPADEQATVELFGLDGRRVRTLASGSLSAGSHVLAWDRADDAGRAMPAGLYYCRVSGERTQLQQKVVLLK</sequence>
<dbReference type="Proteomes" id="UP000748308">
    <property type="component" value="Unassembled WGS sequence"/>
</dbReference>
<comment type="caution">
    <text evidence="2">The sequence shown here is derived from an EMBL/GenBank/DDBJ whole genome shotgun (WGS) entry which is preliminary data.</text>
</comment>
<dbReference type="AlphaFoldDB" id="A0A937XCD6"/>
<feature type="domain" description="FlgD/Vpr Ig-like" evidence="1">
    <location>
        <begin position="418"/>
        <end position="483"/>
    </location>
</feature>
<dbReference type="NCBIfam" id="TIGR04183">
    <property type="entry name" value="Por_Secre_tail"/>
    <property type="match status" value="1"/>
</dbReference>